<dbReference type="CDD" id="cd00093">
    <property type="entry name" value="HTH_XRE"/>
    <property type="match status" value="1"/>
</dbReference>
<sequence>MKFCDKLIELRRERGLSQEQLADQLDVSRQSVSKWESDQTMPELSKLITLSEIFEVSLDYLMRDYIMDRSGTREKKDNTVDDKDIPNRENRYSSLETQINEINDYIKRPRGFEYKSKKTLFGLPLIHICFLYSRHRIKVARGIIAIGAISVGVFSIGVLSLGLFALGALALGLLSFGAISLGAIAVGSIAIGYISIGALSIGVYSLGSLAVAKEIAVGAMASGNLAIGDESYGTYCYSIDAIQTKAMAKDIILTHYPSIPKFLLKIFTLFFHP</sequence>
<dbReference type="EMBL" id="CP000885">
    <property type="protein sequence ID" value="ABX40455.1"/>
    <property type="molecule type" value="Genomic_DNA"/>
</dbReference>
<dbReference type="PROSITE" id="PS50943">
    <property type="entry name" value="HTH_CROC1"/>
    <property type="match status" value="1"/>
</dbReference>
<proteinExistence type="predicted"/>
<dbReference type="AlphaFoldDB" id="A9KQE6"/>
<dbReference type="PANTHER" id="PTHR46558:SF13">
    <property type="entry name" value="HTH-TYPE TRANSCRIPTIONAL REGULATOR IMMR"/>
    <property type="match status" value="1"/>
</dbReference>
<reference evidence="5" key="1">
    <citation type="submission" date="2007-11" db="EMBL/GenBank/DDBJ databases">
        <title>Complete genome sequence of Clostridium phytofermentans ISDg.</title>
        <authorList>
            <person name="Leschine S.B."/>
            <person name="Warnick T.A."/>
            <person name="Blanchard J.L."/>
            <person name="Schnell D.J."/>
            <person name="Petit E.L."/>
            <person name="LaTouf W.G."/>
            <person name="Copeland A."/>
            <person name="Lucas S."/>
            <person name="Lapidus A."/>
            <person name="Barry K."/>
            <person name="Glavina del Rio T."/>
            <person name="Dalin E."/>
            <person name="Tice H."/>
            <person name="Pitluck S."/>
            <person name="Kiss H."/>
            <person name="Brettin T."/>
            <person name="Bruce D."/>
            <person name="Detter J.C."/>
            <person name="Han C."/>
            <person name="Kuske C."/>
            <person name="Schmutz J."/>
            <person name="Larimer F."/>
            <person name="Land M."/>
            <person name="Hauser L."/>
            <person name="Kyrpides N."/>
            <person name="Kim E.A."/>
            <person name="Richardson P."/>
        </authorList>
    </citation>
    <scope>NUCLEOTIDE SEQUENCE [LARGE SCALE GENOMIC DNA]</scope>
    <source>
        <strain evidence="5">ATCC 700394 / DSM 18823 / ISDg</strain>
    </source>
</reference>
<feature type="domain" description="HTH cro/C1-type" evidence="3">
    <location>
        <begin position="7"/>
        <end position="61"/>
    </location>
</feature>
<evidence type="ECO:0000259" key="3">
    <source>
        <dbReference type="PROSITE" id="PS50943"/>
    </source>
</evidence>
<dbReference type="InterPro" id="IPR010982">
    <property type="entry name" value="Lambda_DNA-bd_dom_sf"/>
</dbReference>
<keyword evidence="2" id="KW-0812">Transmembrane</keyword>
<dbReference type="KEGG" id="cpy:Cphy_0065"/>
<dbReference type="Proteomes" id="UP000000370">
    <property type="component" value="Chromosome"/>
</dbReference>
<evidence type="ECO:0000256" key="2">
    <source>
        <dbReference type="SAM" id="Phobius"/>
    </source>
</evidence>
<evidence type="ECO:0000256" key="1">
    <source>
        <dbReference type="ARBA" id="ARBA00023125"/>
    </source>
</evidence>
<dbReference type="Gene3D" id="1.10.260.40">
    <property type="entry name" value="lambda repressor-like DNA-binding domains"/>
    <property type="match status" value="1"/>
</dbReference>
<dbReference type="HOGENOM" id="CLU_079578_0_0_9"/>
<organism evidence="4 5">
    <name type="scientific">Lachnoclostridium phytofermentans (strain ATCC 700394 / DSM 18823 / ISDg)</name>
    <name type="common">Clostridium phytofermentans</name>
    <dbReference type="NCBI Taxonomy" id="357809"/>
    <lineage>
        <taxon>Bacteria</taxon>
        <taxon>Bacillati</taxon>
        <taxon>Bacillota</taxon>
        <taxon>Clostridia</taxon>
        <taxon>Lachnospirales</taxon>
        <taxon>Lachnospiraceae</taxon>
    </lineage>
</organism>
<dbReference type="STRING" id="357809.Cphy_0065"/>
<gene>
    <name evidence="4" type="ordered locus">Cphy_0065</name>
</gene>
<dbReference type="Pfam" id="PF01381">
    <property type="entry name" value="HTH_3"/>
    <property type="match status" value="1"/>
</dbReference>
<accession>A9KQE6</accession>
<dbReference type="RefSeq" id="WP_012198098.1">
    <property type="nucleotide sequence ID" value="NC_010001.1"/>
</dbReference>
<dbReference type="InterPro" id="IPR001387">
    <property type="entry name" value="Cro/C1-type_HTH"/>
</dbReference>
<keyword evidence="1" id="KW-0238">DNA-binding</keyword>
<dbReference type="SUPFAM" id="SSF47413">
    <property type="entry name" value="lambda repressor-like DNA-binding domains"/>
    <property type="match status" value="1"/>
</dbReference>
<evidence type="ECO:0000313" key="5">
    <source>
        <dbReference type="Proteomes" id="UP000000370"/>
    </source>
</evidence>
<feature type="transmembrane region" description="Helical" evidence="2">
    <location>
        <begin position="143"/>
        <end position="170"/>
    </location>
</feature>
<evidence type="ECO:0000313" key="4">
    <source>
        <dbReference type="EMBL" id="ABX40455.1"/>
    </source>
</evidence>
<feature type="transmembrane region" description="Helical" evidence="2">
    <location>
        <begin position="176"/>
        <end position="204"/>
    </location>
</feature>
<keyword evidence="5" id="KW-1185">Reference proteome</keyword>
<keyword evidence="2" id="KW-0472">Membrane</keyword>
<dbReference type="OrthoDB" id="9801008at2"/>
<dbReference type="GO" id="GO:0003677">
    <property type="term" value="F:DNA binding"/>
    <property type="evidence" value="ECO:0007669"/>
    <property type="project" value="UniProtKB-KW"/>
</dbReference>
<dbReference type="eggNOG" id="COG1476">
    <property type="taxonomic scope" value="Bacteria"/>
</dbReference>
<name>A9KQE6_LACP7</name>
<keyword evidence="2" id="KW-1133">Transmembrane helix</keyword>
<protein>
    <submittedName>
        <fullName evidence="4">Transcriptional regulator, XRE family</fullName>
    </submittedName>
</protein>
<dbReference type="PANTHER" id="PTHR46558">
    <property type="entry name" value="TRACRIPTIONAL REGULATORY PROTEIN-RELATED-RELATED"/>
    <property type="match status" value="1"/>
</dbReference>
<dbReference type="SMART" id="SM00530">
    <property type="entry name" value="HTH_XRE"/>
    <property type="match status" value="1"/>
</dbReference>